<evidence type="ECO:0000259" key="1">
    <source>
        <dbReference type="Pfam" id="PF12697"/>
    </source>
</evidence>
<dbReference type="EMBL" id="CAJNNV010003998">
    <property type="protein sequence ID" value="CAE8589974.1"/>
    <property type="molecule type" value="Genomic_DNA"/>
</dbReference>
<feature type="domain" description="AB hydrolase-1" evidence="1">
    <location>
        <begin position="105"/>
        <end position="338"/>
    </location>
</feature>
<organism evidence="2 3">
    <name type="scientific">Polarella glacialis</name>
    <name type="common">Dinoflagellate</name>
    <dbReference type="NCBI Taxonomy" id="89957"/>
    <lineage>
        <taxon>Eukaryota</taxon>
        <taxon>Sar</taxon>
        <taxon>Alveolata</taxon>
        <taxon>Dinophyceae</taxon>
        <taxon>Suessiales</taxon>
        <taxon>Suessiaceae</taxon>
        <taxon>Polarella</taxon>
    </lineage>
</organism>
<proteinExistence type="predicted"/>
<dbReference type="SUPFAM" id="SSF53474">
    <property type="entry name" value="alpha/beta-Hydrolases"/>
    <property type="match status" value="1"/>
</dbReference>
<keyword evidence="3" id="KW-1185">Reference proteome</keyword>
<dbReference type="InterPro" id="IPR000073">
    <property type="entry name" value="AB_hydrolase_1"/>
</dbReference>
<sequence length="362" mass="39296">MSGQVWEVIGGKDKGGLLVREGKDLKSSEASERLSTHAFVEELDLRGERLHYKLITGTGPDTGWVSLKLSGRDLLRVVIKGRAGPEASGAEDAATRGATGPIFCAWYSGGFYAKEGEKLLAPLLAAVQAAGIRDTLVLHFPDAYDLGGQGREPWASYVDQLLLEISKVTGGNERPLILFGHSRGAAPALCVASRLGTRVLKVYVAACGAMKLGEATAWEVLSNEFKKGGDRDLLKWFSSLQLGNLLLHRTAWDTSDAEFAETLRTSKFLSDMLHIMKRQYRDAMYPDPERDFMVIPAPIMAVSPMKDSGSQPEHTNGWGLLTSGGFELAKVDAGHMDCIQPGEGGACEFFEILGKDISRFMS</sequence>
<comment type="caution">
    <text evidence="2">The sequence shown here is derived from an EMBL/GenBank/DDBJ whole genome shotgun (WGS) entry which is preliminary data.</text>
</comment>
<gene>
    <name evidence="2" type="ORF">PGLA1383_LOCUS8703</name>
</gene>
<accession>A0A813DTV2</accession>
<reference evidence="2" key="1">
    <citation type="submission" date="2021-02" db="EMBL/GenBank/DDBJ databases">
        <authorList>
            <person name="Dougan E. K."/>
            <person name="Rhodes N."/>
            <person name="Thang M."/>
            <person name="Chan C."/>
        </authorList>
    </citation>
    <scope>NUCLEOTIDE SEQUENCE</scope>
</reference>
<dbReference type="Pfam" id="PF12697">
    <property type="entry name" value="Abhydrolase_6"/>
    <property type="match status" value="1"/>
</dbReference>
<dbReference type="OrthoDB" id="407770at2759"/>
<evidence type="ECO:0000313" key="2">
    <source>
        <dbReference type="EMBL" id="CAE8589974.1"/>
    </source>
</evidence>
<evidence type="ECO:0000313" key="3">
    <source>
        <dbReference type="Proteomes" id="UP000654075"/>
    </source>
</evidence>
<dbReference type="Proteomes" id="UP000654075">
    <property type="component" value="Unassembled WGS sequence"/>
</dbReference>
<dbReference type="Gene3D" id="3.40.50.1820">
    <property type="entry name" value="alpha/beta hydrolase"/>
    <property type="match status" value="1"/>
</dbReference>
<dbReference type="InterPro" id="IPR029058">
    <property type="entry name" value="AB_hydrolase_fold"/>
</dbReference>
<name>A0A813DTV2_POLGL</name>
<dbReference type="AlphaFoldDB" id="A0A813DTV2"/>
<protein>
    <recommendedName>
        <fullName evidence="1">AB hydrolase-1 domain-containing protein</fullName>
    </recommendedName>
</protein>